<reference evidence="1 2" key="1">
    <citation type="submission" date="2024-03" db="EMBL/GenBank/DDBJ databases">
        <title>Draft genome sequence of Pseudonocardia nematodicida JCM 31783.</title>
        <authorList>
            <person name="Butdee W."/>
            <person name="Duangmal K."/>
        </authorList>
    </citation>
    <scope>NUCLEOTIDE SEQUENCE [LARGE SCALE GENOMIC DNA]</scope>
    <source>
        <strain evidence="1 2">JCM 31783</strain>
    </source>
</reference>
<protein>
    <submittedName>
        <fullName evidence="1">Uncharacterized protein</fullName>
    </submittedName>
</protein>
<keyword evidence="2" id="KW-1185">Reference proteome</keyword>
<evidence type="ECO:0000313" key="1">
    <source>
        <dbReference type="EMBL" id="MEQ3549821.1"/>
    </source>
</evidence>
<comment type="caution">
    <text evidence="1">The sequence shown here is derived from an EMBL/GenBank/DDBJ whole genome shotgun (WGS) entry which is preliminary data.</text>
</comment>
<name>A0ABV1K5S4_9PSEU</name>
<gene>
    <name evidence="1" type="ORF">WIS52_05015</name>
</gene>
<dbReference type="RefSeq" id="WP_349296916.1">
    <property type="nucleotide sequence ID" value="NZ_JBEDNQ010000002.1"/>
</dbReference>
<sequence length="55" mass="6038">MAEKRLRRAVPAGEVDRLLDELPPVDARAWSRDRAEVEALLDDGALGDPAEDGPR</sequence>
<accession>A0ABV1K5S4</accession>
<organism evidence="1 2">
    <name type="scientific">Pseudonocardia nematodicida</name>
    <dbReference type="NCBI Taxonomy" id="1206997"/>
    <lineage>
        <taxon>Bacteria</taxon>
        <taxon>Bacillati</taxon>
        <taxon>Actinomycetota</taxon>
        <taxon>Actinomycetes</taxon>
        <taxon>Pseudonocardiales</taxon>
        <taxon>Pseudonocardiaceae</taxon>
        <taxon>Pseudonocardia</taxon>
    </lineage>
</organism>
<evidence type="ECO:0000313" key="2">
    <source>
        <dbReference type="Proteomes" id="UP001494902"/>
    </source>
</evidence>
<dbReference type="Proteomes" id="UP001494902">
    <property type="component" value="Unassembled WGS sequence"/>
</dbReference>
<dbReference type="EMBL" id="JBEDNQ010000002">
    <property type="protein sequence ID" value="MEQ3549821.1"/>
    <property type="molecule type" value="Genomic_DNA"/>
</dbReference>
<proteinExistence type="predicted"/>